<accession>A0A9W8B355</accession>
<dbReference type="GO" id="GO:0030010">
    <property type="term" value="P:establishment of cell polarity"/>
    <property type="evidence" value="ECO:0007669"/>
    <property type="project" value="TreeGrafter"/>
</dbReference>
<dbReference type="InterPro" id="IPR022782">
    <property type="entry name" value="AIP3-like_C"/>
</dbReference>
<protein>
    <submittedName>
        <fullName evidence="4">Bud site selection protein 6</fullName>
    </submittedName>
</protein>
<dbReference type="PANTHER" id="PTHR22741:SF10">
    <property type="entry name" value="COILED-COIL DOMAIN-CONTAINING PROTEIN CG32809"/>
    <property type="match status" value="1"/>
</dbReference>
<gene>
    <name evidence="4" type="primary">BUD6</name>
    <name evidence="4" type="ORF">H4R34_001691</name>
</gene>
<feature type="region of interest" description="Disordered" evidence="2">
    <location>
        <begin position="1"/>
        <end position="218"/>
    </location>
</feature>
<dbReference type="Gene3D" id="1.20.58.1540">
    <property type="entry name" value="Actin interacting protein 3, C-terminal domain"/>
    <property type="match status" value="1"/>
</dbReference>
<dbReference type="SMART" id="SM00806">
    <property type="entry name" value="AIP3"/>
    <property type="match status" value="1"/>
</dbReference>
<reference evidence="4" key="1">
    <citation type="submission" date="2022-07" db="EMBL/GenBank/DDBJ databases">
        <title>Phylogenomic reconstructions and comparative analyses of Kickxellomycotina fungi.</title>
        <authorList>
            <person name="Reynolds N.K."/>
            <person name="Stajich J.E."/>
            <person name="Barry K."/>
            <person name="Grigoriev I.V."/>
            <person name="Crous P."/>
            <person name="Smith M.E."/>
        </authorList>
    </citation>
    <scope>NUCLEOTIDE SEQUENCE</scope>
    <source>
        <strain evidence="4">RSA 567</strain>
    </source>
</reference>
<dbReference type="InterPro" id="IPR051825">
    <property type="entry name" value="SRCIN1"/>
</dbReference>
<keyword evidence="5" id="KW-1185">Reference proteome</keyword>
<evidence type="ECO:0000256" key="2">
    <source>
        <dbReference type="SAM" id="MobiDB-lite"/>
    </source>
</evidence>
<dbReference type="EMBL" id="JANBQB010000088">
    <property type="protein sequence ID" value="KAJ1982513.1"/>
    <property type="molecule type" value="Genomic_DNA"/>
</dbReference>
<evidence type="ECO:0000256" key="1">
    <source>
        <dbReference type="ARBA" id="ARBA00023054"/>
    </source>
</evidence>
<sequence>MAYEMDPPYGRPLPLRHNYKDSNTPYGGGDTAAHAPLARSPANRSPLPRQRPPNSMERRGGSSGGNRQLVVVGDLDGLHDQYQPRQQSGSGQFLPPGSDSLRTIPVHTTTSDPPYYSAPPSTGAPHPHAQYYPDHPVAPRSHRAVSHEQDPHDAPQGYPYGHQRTHSSSYAPHSHPQPQLRQPQPQHQRNDQRPQTRPHSSSRAEPDTRFAPPPNPLTGYVFVRHGKHTKKIRQPTETSLAQLSLWLVNTYKEQFGVQMVDDNIVLEICQPNSLVFYELEDMSDFTAGCILQLAIRDVPAAPLESLVASNPSPGTSQLLQELSSVAAAVTRIESDLAVTADQHQAQSKQLLEALTTKLANLQISSSAAREPTSGLRAPARASASELAPLRSELAAAKRELSMLRQSHTHYRAQVKTAMQRLAQEQASLKAGLAKQPRSLRALIENGKAKLGKATDNIESRNDELRTLIDTVRQDVTQRRSRPSPDIMRFIDQECTAIAAEVAEYLAFVEDVRPVWKNAWEDELQNIMGEQLFAKDQQALLEDLQRENQVMSKFYQQVKQYADIQQQATDPNASHFSPVLDVAPAEDKDFILQDVFQEISCIEVDSTKRLEAFERAQKIRKLELASRTNEFEEELSHFVTSAKLRKTGGTEELERQRAQKDREVLKMMAETQQQLLEYQRKQRLLRQQQQADKKRQDQERCAEPPVPAEE</sequence>
<name>A0A9W8B355_9FUNG</name>
<evidence type="ECO:0000313" key="5">
    <source>
        <dbReference type="Proteomes" id="UP001151582"/>
    </source>
</evidence>
<comment type="caution">
    <text evidence="4">The sequence shown here is derived from an EMBL/GenBank/DDBJ whole genome shotgun (WGS) entry which is preliminary data.</text>
</comment>
<feature type="compositionally biased region" description="Basic and acidic residues" evidence="2">
    <location>
        <begin position="690"/>
        <end position="701"/>
    </location>
</feature>
<dbReference type="GO" id="GO:0051286">
    <property type="term" value="C:cell tip"/>
    <property type="evidence" value="ECO:0007669"/>
    <property type="project" value="TreeGrafter"/>
</dbReference>
<dbReference type="InterPro" id="IPR005613">
    <property type="entry name" value="AIP3_C"/>
</dbReference>
<feature type="compositionally biased region" description="Low complexity" evidence="2">
    <location>
        <begin position="172"/>
        <end position="187"/>
    </location>
</feature>
<dbReference type="GO" id="GO:0005737">
    <property type="term" value="C:cytoplasm"/>
    <property type="evidence" value="ECO:0007669"/>
    <property type="project" value="TreeGrafter"/>
</dbReference>
<dbReference type="Proteomes" id="UP001151582">
    <property type="component" value="Unassembled WGS sequence"/>
</dbReference>
<proteinExistence type="predicted"/>
<feature type="region of interest" description="Disordered" evidence="2">
    <location>
        <begin position="685"/>
        <end position="709"/>
    </location>
</feature>
<dbReference type="GO" id="GO:0005519">
    <property type="term" value="F:cytoskeletal regulatory protein binding"/>
    <property type="evidence" value="ECO:0007669"/>
    <property type="project" value="InterPro"/>
</dbReference>
<dbReference type="Pfam" id="PF03915">
    <property type="entry name" value="AIP3"/>
    <property type="match status" value="1"/>
</dbReference>
<dbReference type="PANTHER" id="PTHR22741">
    <property type="entry name" value="P140CAP/SNIP-RELATED"/>
    <property type="match status" value="1"/>
</dbReference>
<organism evidence="4 5">
    <name type="scientific">Dimargaris verticillata</name>
    <dbReference type="NCBI Taxonomy" id="2761393"/>
    <lineage>
        <taxon>Eukaryota</taxon>
        <taxon>Fungi</taxon>
        <taxon>Fungi incertae sedis</taxon>
        <taxon>Zoopagomycota</taxon>
        <taxon>Kickxellomycotina</taxon>
        <taxon>Dimargaritomycetes</taxon>
        <taxon>Dimargaritales</taxon>
        <taxon>Dimargaritaceae</taxon>
        <taxon>Dimargaris</taxon>
    </lineage>
</organism>
<evidence type="ECO:0000259" key="3">
    <source>
        <dbReference type="SMART" id="SM00806"/>
    </source>
</evidence>
<feature type="domain" description="Actin interacting protein 3 C-terminal" evidence="3">
    <location>
        <begin position="222"/>
        <end position="661"/>
    </location>
</feature>
<dbReference type="AlphaFoldDB" id="A0A9W8B355"/>
<evidence type="ECO:0000313" key="4">
    <source>
        <dbReference type="EMBL" id="KAJ1982513.1"/>
    </source>
</evidence>
<dbReference type="OrthoDB" id="783096at2759"/>
<keyword evidence="1" id="KW-0175">Coiled coil</keyword>